<keyword evidence="2" id="KW-1133">Transmembrane helix</keyword>
<sequence length="433" mass="43878">MSWQEELRRLDAQLTAGALTEAEHRRKRDEVLAEASGDGGYVGDTDTSGDTGTAGTDTSGSGDDSGSGSGSGRQDDSREQSAAGSTTSPAATTPGTRPTQQDGPTWAAANPAAEAQLSAGSDAADVQPGTFTPSTTPSAAQPASTKPAPTPLSHAPSTARRAPAPLFVPQTPANGSTGGFGSGGTAPAVDASSTDDISAAAQASAYPDFSSPPKKRKVAWIVVPLVVLVVLGGVIGGAWWLGGGSGDDEAAPTPTSGTLADPDGGSGNPGDEEAPLGDRLPELPGEPSPDNSTMSIDRALDLGFITDVDAESMRKFGVADLVYRASAAGENGNEGHSLVVARTPSGQKAVGLQRAMNTTLVKEGFANERLRDDPRFIAFTGQQSGGRVSIVWYASGNHAVGIGVSQPNGGDEQELIRRLEETLTSMQDALPAS</sequence>
<keyword evidence="2" id="KW-0812">Transmembrane</keyword>
<feature type="region of interest" description="Disordered" evidence="1">
    <location>
        <begin position="21"/>
        <end position="193"/>
    </location>
</feature>
<feature type="compositionally biased region" description="Polar residues" evidence="1">
    <location>
        <begin position="129"/>
        <end position="144"/>
    </location>
</feature>
<comment type="caution">
    <text evidence="3">The sequence shown here is derived from an EMBL/GenBank/DDBJ whole genome shotgun (WGS) entry which is preliminary data.</text>
</comment>
<accession>A0ABW6FYZ0</accession>
<evidence type="ECO:0008006" key="5">
    <source>
        <dbReference type="Google" id="ProtNLM"/>
    </source>
</evidence>
<reference evidence="3 4" key="1">
    <citation type="submission" date="2024-09" db="EMBL/GenBank/DDBJ databases">
        <title>The Natural Products Discovery Center: Release of the First 8490 Sequenced Strains for Exploring Actinobacteria Biosynthetic Diversity.</title>
        <authorList>
            <person name="Kalkreuter E."/>
            <person name="Kautsar S.A."/>
            <person name="Yang D."/>
            <person name="Bader C.D."/>
            <person name="Teijaro C.N."/>
            <person name="Fluegel L."/>
            <person name="Davis C.M."/>
            <person name="Simpson J.R."/>
            <person name="Lauterbach L."/>
            <person name="Steele A.D."/>
            <person name="Gui C."/>
            <person name="Meng S."/>
            <person name="Li G."/>
            <person name="Viehrig K."/>
            <person name="Ye F."/>
            <person name="Su P."/>
            <person name="Kiefer A.F."/>
            <person name="Nichols A."/>
            <person name="Cepeda A.J."/>
            <person name="Yan W."/>
            <person name="Fan B."/>
            <person name="Jiang Y."/>
            <person name="Adhikari A."/>
            <person name="Zheng C.-J."/>
            <person name="Schuster L."/>
            <person name="Cowan T.M."/>
            <person name="Smanski M.J."/>
            <person name="Chevrette M.G."/>
            <person name="De Carvalho L.P.S."/>
            <person name="Shen B."/>
        </authorList>
    </citation>
    <scope>NUCLEOTIDE SEQUENCE [LARGE SCALE GENOMIC DNA]</scope>
    <source>
        <strain evidence="3 4">NPDC060353</strain>
    </source>
</reference>
<evidence type="ECO:0000313" key="3">
    <source>
        <dbReference type="EMBL" id="MFD6791955.1"/>
    </source>
</evidence>
<gene>
    <name evidence="3" type="ORF">ACFWGY_01300</name>
</gene>
<dbReference type="EMBL" id="JBHXCV010000001">
    <property type="protein sequence ID" value="MFD6791955.1"/>
    <property type="molecule type" value="Genomic_DNA"/>
</dbReference>
<organism evidence="3 4">
    <name type="scientific">Prauserella salsuginis</name>
    <dbReference type="NCBI Taxonomy" id="387889"/>
    <lineage>
        <taxon>Bacteria</taxon>
        <taxon>Bacillati</taxon>
        <taxon>Actinomycetota</taxon>
        <taxon>Actinomycetes</taxon>
        <taxon>Pseudonocardiales</taxon>
        <taxon>Pseudonocardiaceae</taxon>
        <taxon>Prauserella</taxon>
        <taxon>Prauserella salsuginis group</taxon>
    </lineage>
</organism>
<dbReference type="RefSeq" id="WP_258936434.1">
    <property type="nucleotide sequence ID" value="NZ_JANBBF010000009.1"/>
</dbReference>
<evidence type="ECO:0000256" key="2">
    <source>
        <dbReference type="SAM" id="Phobius"/>
    </source>
</evidence>
<evidence type="ECO:0000313" key="4">
    <source>
        <dbReference type="Proteomes" id="UP001598673"/>
    </source>
</evidence>
<keyword evidence="2" id="KW-0472">Membrane</keyword>
<proteinExistence type="predicted"/>
<protein>
    <recommendedName>
        <fullName evidence="5">Flagellar basal body-associated protein FliL</fullName>
    </recommendedName>
</protein>
<feature type="compositionally biased region" description="Basic and acidic residues" evidence="1">
    <location>
        <begin position="21"/>
        <end position="31"/>
    </location>
</feature>
<evidence type="ECO:0000256" key="1">
    <source>
        <dbReference type="SAM" id="MobiDB-lite"/>
    </source>
</evidence>
<feature type="compositionally biased region" description="Low complexity" evidence="1">
    <location>
        <begin position="43"/>
        <end position="62"/>
    </location>
</feature>
<feature type="transmembrane region" description="Helical" evidence="2">
    <location>
        <begin position="218"/>
        <end position="241"/>
    </location>
</feature>
<keyword evidence="4" id="KW-1185">Reference proteome</keyword>
<name>A0ABW6FYZ0_9PSEU</name>
<feature type="compositionally biased region" description="Low complexity" evidence="1">
    <location>
        <begin position="80"/>
        <end position="119"/>
    </location>
</feature>
<feature type="region of interest" description="Disordered" evidence="1">
    <location>
        <begin position="246"/>
        <end position="295"/>
    </location>
</feature>
<dbReference type="Proteomes" id="UP001598673">
    <property type="component" value="Unassembled WGS sequence"/>
</dbReference>